<name>A0A3Q9EYH6_9ACTN</name>
<dbReference type="NCBIfam" id="TIGR00516">
    <property type="entry name" value="acpS"/>
    <property type="match status" value="1"/>
</dbReference>
<dbReference type="RefSeq" id="WP_126396432.1">
    <property type="nucleotide sequence ID" value="NZ_CP034539.1"/>
</dbReference>
<feature type="binding site" evidence="8">
    <location>
        <position position="55"/>
    </location>
    <ligand>
        <name>Mg(2+)</name>
        <dbReference type="ChEBI" id="CHEBI:18420"/>
    </ligand>
</feature>
<gene>
    <name evidence="8 10" type="primary">acpS</name>
    <name evidence="10" type="ORF">EJ357_39470</name>
</gene>
<dbReference type="GO" id="GO:0005737">
    <property type="term" value="C:cytoplasm"/>
    <property type="evidence" value="ECO:0007669"/>
    <property type="project" value="UniProtKB-SubCell"/>
</dbReference>
<keyword evidence="1 8" id="KW-0444">Lipid biosynthesis</keyword>
<evidence type="ECO:0000313" key="10">
    <source>
        <dbReference type="EMBL" id="AZQ38779.1"/>
    </source>
</evidence>
<dbReference type="NCBIfam" id="TIGR00556">
    <property type="entry name" value="pantethn_trn"/>
    <property type="match status" value="1"/>
</dbReference>
<comment type="catalytic activity">
    <reaction evidence="8">
        <text>apo-[ACP] + CoA = holo-[ACP] + adenosine 3',5'-bisphosphate + H(+)</text>
        <dbReference type="Rhea" id="RHEA:12068"/>
        <dbReference type="Rhea" id="RHEA-COMP:9685"/>
        <dbReference type="Rhea" id="RHEA-COMP:9690"/>
        <dbReference type="ChEBI" id="CHEBI:15378"/>
        <dbReference type="ChEBI" id="CHEBI:29999"/>
        <dbReference type="ChEBI" id="CHEBI:57287"/>
        <dbReference type="ChEBI" id="CHEBI:58343"/>
        <dbReference type="ChEBI" id="CHEBI:64479"/>
        <dbReference type="EC" id="2.7.8.7"/>
    </reaction>
</comment>
<comment type="similarity">
    <text evidence="8">Belongs to the P-Pant transferase superfamily. AcpS family.</text>
</comment>
<dbReference type="AlphaFoldDB" id="A0A3Q9EYH6"/>
<dbReference type="KEGG" id="scya:EJ357_39470"/>
<dbReference type="EMBL" id="CP034539">
    <property type="protein sequence ID" value="AZQ38779.1"/>
    <property type="molecule type" value="Genomic_DNA"/>
</dbReference>
<dbReference type="GO" id="GO:0008897">
    <property type="term" value="F:holo-[acyl-carrier-protein] synthase activity"/>
    <property type="evidence" value="ECO:0007669"/>
    <property type="project" value="UniProtKB-UniRule"/>
</dbReference>
<dbReference type="InterPro" id="IPR008278">
    <property type="entry name" value="4-PPantetheinyl_Trfase_dom"/>
</dbReference>
<proteinExistence type="inferred from homology"/>
<dbReference type="InterPro" id="IPR004568">
    <property type="entry name" value="Ppantetheine-prot_Trfase_dom"/>
</dbReference>
<keyword evidence="2 8" id="KW-0808">Transferase</keyword>
<organism evidence="10 11">
    <name type="scientific">Streptomyces cyaneochromogenes</name>
    <dbReference type="NCBI Taxonomy" id="2496836"/>
    <lineage>
        <taxon>Bacteria</taxon>
        <taxon>Bacillati</taxon>
        <taxon>Actinomycetota</taxon>
        <taxon>Actinomycetes</taxon>
        <taxon>Kitasatosporales</taxon>
        <taxon>Streptomycetaceae</taxon>
        <taxon>Streptomyces</taxon>
    </lineage>
</organism>
<evidence type="ECO:0000313" key="11">
    <source>
        <dbReference type="Proteomes" id="UP000280298"/>
    </source>
</evidence>
<dbReference type="Gene3D" id="3.90.470.20">
    <property type="entry name" value="4'-phosphopantetheinyl transferase domain"/>
    <property type="match status" value="1"/>
</dbReference>
<evidence type="ECO:0000256" key="8">
    <source>
        <dbReference type="HAMAP-Rule" id="MF_00101"/>
    </source>
</evidence>
<comment type="cofactor">
    <cofactor evidence="8">
        <name>Mg(2+)</name>
        <dbReference type="ChEBI" id="CHEBI:18420"/>
    </cofactor>
</comment>
<keyword evidence="3 8" id="KW-0479">Metal-binding</keyword>
<dbReference type="SUPFAM" id="SSF56214">
    <property type="entry name" value="4'-phosphopantetheinyl transferase"/>
    <property type="match status" value="1"/>
</dbReference>
<evidence type="ECO:0000256" key="5">
    <source>
        <dbReference type="ARBA" id="ARBA00022842"/>
    </source>
</evidence>
<keyword evidence="7 8" id="KW-0275">Fatty acid biosynthesis</keyword>
<sequence length="160" mass="17241">MRIGIDVLELGELDRLQERSWFRRYTYTADELALAASFGPEREREFLAGRFAAKEAVLKVLGTGFGSGLAPRHISVVRDTRAAPLVRLADVAARRAAGIGVSDLALSIAHKGEYVVAVALGRESGGEEADGERDGTVTGMARAVLDEIAAREMSRNEQAE</sequence>
<evidence type="ECO:0000256" key="1">
    <source>
        <dbReference type="ARBA" id="ARBA00022516"/>
    </source>
</evidence>
<dbReference type="Pfam" id="PF01648">
    <property type="entry name" value="ACPS"/>
    <property type="match status" value="1"/>
</dbReference>
<protein>
    <recommendedName>
        <fullName evidence="8">Holo-[acyl-carrier-protein] synthase</fullName>
        <shortName evidence="8">Holo-ACP synthase</shortName>
        <ecNumber evidence="8">2.7.8.7</ecNumber>
    </recommendedName>
    <alternativeName>
        <fullName evidence="8">4'-phosphopantetheinyl transferase AcpS</fullName>
    </alternativeName>
</protein>
<reference evidence="10 11" key="1">
    <citation type="journal article" date="2019" name="Int. J. Syst. Evol. Microbiol.">
        <title>Streptomyces cyaneochromogenes sp. nov., a blue pigment-producing actinomycete from manganese-contaminated soil.</title>
        <authorList>
            <person name="Tang X."/>
            <person name="Zhao J."/>
            <person name="Li K."/>
            <person name="Chen Z."/>
            <person name="Sun Y."/>
            <person name="Gao J."/>
        </authorList>
    </citation>
    <scope>NUCLEOTIDE SEQUENCE [LARGE SCALE GENOMIC DNA]</scope>
    <source>
        <strain evidence="10 11">MK-45</strain>
    </source>
</reference>
<evidence type="ECO:0000256" key="3">
    <source>
        <dbReference type="ARBA" id="ARBA00022723"/>
    </source>
</evidence>
<dbReference type="EC" id="2.7.8.7" evidence="8"/>
<feature type="binding site" evidence="8">
    <location>
        <position position="6"/>
    </location>
    <ligand>
        <name>Mg(2+)</name>
        <dbReference type="ChEBI" id="CHEBI:18420"/>
    </ligand>
</feature>
<feature type="domain" description="4'-phosphopantetheinyl transferase" evidence="9">
    <location>
        <begin position="2"/>
        <end position="118"/>
    </location>
</feature>
<keyword evidence="6 8" id="KW-0443">Lipid metabolism</keyword>
<comment type="subcellular location">
    <subcellularLocation>
        <location evidence="8">Cytoplasm</location>
    </subcellularLocation>
</comment>
<keyword evidence="11" id="KW-1185">Reference proteome</keyword>
<keyword evidence="8" id="KW-0963">Cytoplasm</keyword>
<dbReference type="InterPro" id="IPR037143">
    <property type="entry name" value="4-PPantetheinyl_Trfase_dom_sf"/>
</dbReference>
<evidence type="ECO:0000256" key="2">
    <source>
        <dbReference type="ARBA" id="ARBA00022679"/>
    </source>
</evidence>
<keyword evidence="4 8" id="KW-0276">Fatty acid metabolism</keyword>
<comment type="function">
    <text evidence="8">Transfers the 4'-phosphopantetheine moiety from coenzyme A to a Ser of acyl-carrier-protein.</text>
</comment>
<dbReference type="OrthoDB" id="517356at2"/>
<dbReference type="GO" id="GO:0006633">
    <property type="term" value="P:fatty acid biosynthetic process"/>
    <property type="evidence" value="ECO:0007669"/>
    <property type="project" value="UniProtKB-UniRule"/>
</dbReference>
<dbReference type="HAMAP" id="MF_00101">
    <property type="entry name" value="AcpS"/>
    <property type="match status" value="1"/>
</dbReference>
<evidence type="ECO:0000259" key="9">
    <source>
        <dbReference type="Pfam" id="PF01648"/>
    </source>
</evidence>
<evidence type="ECO:0000256" key="7">
    <source>
        <dbReference type="ARBA" id="ARBA00023160"/>
    </source>
</evidence>
<evidence type="ECO:0000256" key="6">
    <source>
        <dbReference type="ARBA" id="ARBA00023098"/>
    </source>
</evidence>
<accession>A0A3Q9EYH6</accession>
<dbReference type="Proteomes" id="UP000280298">
    <property type="component" value="Chromosome"/>
</dbReference>
<dbReference type="InterPro" id="IPR002582">
    <property type="entry name" value="ACPS"/>
</dbReference>
<evidence type="ECO:0000256" key="4">
    <source>
        <dbReference type="ARBA" id="ARBA00022832"/>
    </source>
</evidence>
<keyword evidence="5 8" id="KW-0460">Magnesium</keyword>
<dbReference type="GO" id="GO:0000287">
    <property type="term" value="F:magnesium ion binding"/>
    <property type="evidence" value="ECO:0007669"/>
    <property type="project" value="UniProtKB-UniRule"/>
</dbReference>